<feature type="domain" description="BFD-like [2Fe-2S]-binding" evidence="9">
    <location>
        <begin position="2"/>
        <end position="50"/>
    </location>
</feature>
<evidence type="ECO:0000256" key="4">
    <source>
        <dbReference type="ARBA" id="ARBA00022982"/>
    </source>
</evidence>
<evidence type="ECO:0000313" key="10">
    <source>
        <dbReference type="EMBL" id="TPG55516.1"/>
    </source>
</evidence>
<dbReference type="InterPro" id="IPR041854">
    <property type="entry name" value="BFD-like_2Fe2S-bd_dom_sf"/>
</dbReference>
<gene>
    <name evidence="10" type="ORF">EAH89_14835</name>
</gene>
<evidence type="ECO:0000256" key="8">
    <source>
        <dbReference type="ARBA" id="ARBA00046332"/>
    </source>
</evidence>
<reference evidence="10 11" key="1">
    <citation type="journal article" date="2019" name="Environ. Microbiol.">
        <title>Species interactions and distinct microbial communities in high Arctic permafrost affected cryosols are associated with the CH4 and CO2 gas fluxes.</title>
        <authorList>
            <person name="Altshuler I."/>
            <person name="Hamel J."/>
            <person name="Turney S."/>
            <person name="Magnuson E."/>
            <person name="Levesque R."/>
            <person name="Greer C."/>
            <person name="Whyte L.G."/>
        </authorList>
    </citation>
    <scope>NUCLEOTIDE SEQUENCE [LARGE SCALE GENOMIC DNA]</scope>
    <source>
        <strain evidence="10 11">S9.3B</strain>
    </source>
</reference>
<evidence type="ECO:0000256" key="2">
    <source>
        <dbReference type="ARBA" id="ARBA00022714"/>
    </source>
</evidence>
<evidence type="ECO:0000256" key="1">
    <source>
        <dbReference type="ARBA" id="ARBA00022448"/>
    </source>
</evidence>
<organism evidence="10 11">
    <name type="scientific">Muricoccus nepalensis</name>
    <dbReference type="NCBI Taxonomy" id="1854500"/>
    <lineage>
        <taxon>Bacteria</taxon>
        <taxon>Pseudomonadati</taxon>
        <taxon>Pseudomonadota</taxon>
        <taxon>Alphaproteobacteria</taxon>
        <taxon>Acetobacterales</taxon>
        <taxon>Roseomonadaceae</taxon>
        <taxon>Muricoccus</taxon>
    </lineage>
</organism>
<keyword evidence="6" id="KW-0411">Iron-sulfur</keyword>
<evidence type="ECO:0000256" key="3">
    <source>
        <dbReference type="ARBA" id="ARBA00022723"/>
    </source>
</evidence>
<dbReference type="PANTHER" id="PTHR37424">
    <property type="entry name" value="BACTERIOFERRITIN-ASSOCIATED FERREDOXIN"/>
    <property type="match status" value="1"/>
</dbReference>
<keyword evidence="5" id="KW-0408">Iron</keyword>
<proteinExistence type="inferred from homology"/>
<comment type="similarity">
    <text evidence="8">Belongs to the Bfd family.</text>
</comment>
<evidence type="ECO:0000256" key="6">
    <source>
        <dbReference type="ARBA" id="ARBA00023014"/>
    </source>
</evidence>
<dbReference type="InterPro" id="IPR007419">
    <property type="entry name" value="BFD-like_2Fe2S-bd_dom"/>
</dbReference>
<keyword evidence="4" id="KW-0249">Electron transport</keyword>
<evidence type="ECO:0000259" key="9">
    <source>
        <dbReference type="Pfam" id="PF04324"/>
    </source>
</evidence>
<evidence type="ECO:0000256" key="5">
    <source>
        <dbReference type="ARBA" id="ARBA00023004"/>
    </source>
</evidence>
<keyword evidence="11" id="KW-1185">Reference proteome</keyword>
<dbReference type="Pfam" id="PF04324">
    <property type="entry name" value="Fer2_BFD"/>
    <property type="match status" value="1"/>
</dbReference>
<dbReference type="RefSeq" id="WP_140884482.1">
    <property type="nucleotide sequence ID" value="NZ_RCZP01000013.1"/>
</dbReference>
<dbReference type="Gene3D" id="1.10.10.1100">
    <property type="entry name" value="BFD-like [2Fe-2S]-binding domain"/>
    <property type="match status" value="1"/>
</dbReference>
<accession>A0A502G2Q9</accession>
<dbReference type="Proteomes" id="UP000317078">
    <property type="component" value="Unassembled WGS sequence"/>
</dbReference>
<dbReference type="InterPro" id="IPR052371">
    <property type="entry name" value="BFD-associated_ferredoxin"/>
</dbReference>
<evidence type="ECO:0000256" key="7">
    <source>
        <dbReference type="ARBA" id="ARBA00039386"/>
    </source>
</evidence>
<keyword evidence="3" id="KW-0479">Metal-binding</keyword>
<name>A0A502G2Q9_9PROT</name>
<dbReference type="PANTHER" id="PTHR37424:SF1">
    <property type="entry name" value="BACTERIOFERRITIN-ASSOCIATED FERREDOXIN"/>
    <property type="match status" value="1"/>
</dbReference>
<keyword evidence="1" id="KW-0813">Transport</keyword>
<comment type="caution">
    <text evidence="10">The sequence shown here is derived from an EMBL/GenBank/DDBJ whole genome shotgun (WGS) entry which is preliminary data.</text>
</comment>
<protein>
    <recommendedName>
        <fullName evidence="7">Bacterioferritin-associated ferredoxin</fullName>
    </recommendedName>
</protein>
<dbReference type="EMBL" id="RCZP01000013">
    <property type="protein sequence ID" value="TPG55516.1"/>
    <property type="molecule type" value="Genomic_DNA"/>
</dbReference>
<sequence>MYICLCNGLSDTRIQAAIDAGASRTHDVYAACGCRAQCGCCTATILGLLRAPATAAEGSAGAA</sequence>
<dbReference type="GO" id="GO:0051537">
    <property type="term" value="F:2 iron, 2 sulfur cluster binding"/>
    <property type="evidence" value="ECO:0007669"/>
    <property type="project" value="UniProtKB-KW"/>
</dbReference>
<evidence type="ECO:0000313" key="11">
    <source>
        <dbReference type="Proteomes" id="UP000317078"/>
    </source>
</evidence>
<keyword evidence="2" id="KW-0001">2Fe-2S</keyword>
<dbReference type="GO" id="GO:0046872">
    <property type="term" value="F:metal ion binding"/>
    <property type="evidence" value="ECO:0007669"/>
    <property type="project" value="UniProtKB-KW"/>
</dbReference>
<dbReference type="AlphaFoldDB" id="A0A502G2Q9"/>